<proteinExistence type="predicted"/>
<accession>A0A9N8DAI2</accession>
<organism evidence="2 3">
    <name type="scientific">Seminavis robusta</name>
    <dbReference type="NCBI Taxonomy" id="568900"/>
    <lineage>
        <taxon>Eukaryota</taxon>
        <taxon>Sar</taxon>
        <taxon>Stramenopiles</taxon>
        <taxon>Ochrophyta</taxon>
        <taxon>Bacillariophyta</taxon>
        <taxon>Bacillariophyceae</taxon>
        <taxon>Bacillariophycidae</taxon>
        <taxon>Naviculales</taxon>
        <taxon>Naviculaceae</taxon>
        <taxon>Seminavis</taxon>
    </lineage>
</organism>
<dbReference type="Proteomes" id="UP001153069">
    <property type="component" value="Unassembled WGS sequence"/>
</dbReference>
<evidence type="ECO:0000256" key="1">
    <source>
        <dbReference type="SAM" id="MobiDB-lite"/>
    </source>
</evidence>
<keyword evidence="3" id="KW-1185">Reference proteome</keyword>
<comment type="caution">
    <text evidence="2">The sequence shown here is derived from an EMBL/GenBank/DDBJ whole genome shotgun (WGS) entry which is preliminary data.</text>
</comment>
<sequence length="343" mass="38655">MANRAAGVLRWGNEERLKVSQYLEAGNIDPTRMNSATYLAHLKTLEAVWDRHSNKNFYQNVRRAVQAWQAEGTGGQRRNDQNAPPPPAQAPAREPEVDWGDLHGPSWLDQQQQRTAAEQGATSPPHNRDIEELLGSLSLGASSIMLRHVYTWREGIGRDVDPRGVIEASPNLKRCSVDILLPGPTNRDQIECSVMQPPSQKKVKIKYTPPNTFFSARRTAVRTAMRTGVPAAGIDIAANRMSAMTRVTAHEESLQALTMKERVHEFTIDLPFEVEPDFTTRDDWGALGRARGVQIGMYRHDDPRFVHHNQVVWILHLEMVSRERTVHTPSRPVDDFAECFGFA</sequence>
<protein>
    <submittedName>
        <fullName evidence="2">Uncharacterized protein</fullName>
    </submittedName>
</protein>
<evidence type="ECO:0000313" key="3">
    <source>
        <dbReference type="Proteomes" id="UP001153069"/>
    </source>
</evidence>
<feature type="compositionally biased region" description="Polar residues" evidence="1">
    <location>
        <begin position="108"/>
        <end position="125"/>
    </location>
</feature>
<dbReference type="AlphaFoldDB" id="A0A9N8DAI2"/>
<evidence type="ECO:0000313" key="2">
    <source>
        <dbReference type="EMBL" id="CAB9497191.1"/>
    </source>
</evidence>
<reference evidence="2" key="1">
    <citation type="submission" date="2020-06" db="EMBL/GenBank/DDBJ databases">
        <authorList>
            <consortium name="Plant Systems Biology data submission"/>
        </authorList>
    </citation>
    <scope>NUCLEOTIDE SEQUENCE</scope>
    <source>
        <strain evidence="2">D6</strain>
    </source>
</reference>
<feature type="region of interest" description="Disordered" evidence="1">
    <location>
        <begin position="71"/>
        <end position="129"/>
    </location>
</feature>
<gene>
    <name evidence="2" type="ORF">SEMRO_15_G011440.1</name>
</gene>
<name>A0A9N8DAI2_9STRA</name>
<dbReference type="EMBL" id="CAICTM010000015">
    <property type="protein sequence ID" value="CAB9497191.1"/>
    <property type="molecule type" value="Genomic_DNA"/>
</dbReference>